<name>A0ACB9STL8_HOLOL</name>
<evidence type="ECO:0000313" key="1">
    <source>
        <dbReference type="EMBL" id="KAI4455495.1"/>
    </source>
</evidence>
<dbReference type="EMBL" id="CM043023">
    <property type="protein sequence ID" value="KAI4455495.1"/>
    <property type="molecule type" value="Genomic_DNA"/>
</dbReference>
<keyword evidence="2" id="KW-1185">Reference proteome</keyword>
<sequence>MAITGNGHYNDPCVEGIRGEVHASMKNKFYDVEISIDLKKGEVVSKHCSYPRGLTVCHHMASLLYSAHYNVSSTDIERSWGTAQSKFEDDVKTVEEIYGHNEPYTAIQDTNKLNKIEFKEMLGDTNVVGFSWLLKPEQNSAVTALTVSVEEFIFSQEFIQSSDKLSFFKSKLLLSCEEIQKIAAATVGQNRNETWLIARKHRLTASKFGRVLKACQRSKFPPSFYKSILEGYDFNHALAVQWGVSNENLAREKFKEITKLPVYETGLWLHECGYLGGSPDWTDWR</sequence>
<comment type="caution">
    <text evidence="1">The sequence shown here is derived from an EMBL/GenBank/DDBJ whole genome shotgun (WGS) entry which is preliminary data.</text>
</comment>
<proteinExistence type="predicted"/>
<protein>
    <submittedName>
        <fullName evidence="1">Uncharacterized protein</fullName>
    </submittedName>
</protein>
<reference evidence="1" key="1">
    <citation type="submission" date="2022-04" db="EMBL/GenBank/DDBJ databases">
        <title>Chromosome-scale genome assembly of Holotrichia oblita Faldermann.</title>
        <authorList>
            <person name="Rongchong L."/>
        </authorList>
    </citation>
    <scope>NUCLEOTIDE SEQUENCE</scope>
    <source>
        <strain evidence="1">81SQS9</strain>
    </source>
</reference>
<gene>
    <name evidence="1" type="ORF">MML48_9g00014896</name>
</gene>
<organism evidence="1 2">
    <name type="scientific">Holotrichia oblita</name>
    <name type="common">Chafer beetle</name>
    <dbReference type="NCBI Taxonomy" id="644536"/>
    <lineage>
        <taxon>Eukaryota</taxon>
        <taxon>Metazoa</taxon>
        <taxon>Ecdysozoa</taxon>
        <taxon>Arthropoda</taxon>
        <taxon>Hexapoda</taxon>
        <taxon>Insecta</taxon>
        <taxon>Pterygota</taxon>
        <taxon>Neoptera</taxon>
        <taxon>Endopterygota</taxon>
        <taxon>Coleoptera</taxon>
        <taxon>Polyphaga</taxon>
        <taxon>Scarabaeiformia</taxon>
        <taxon>Scarabaeidae</taxon>
        <taxon>Melolonthinae</taxon>
        <taxon>Holotrichia</taxon>
    </lineage>
</organism>
<evidence type="ECO:0000313" key="2">
    <source>
        <dbReference type="Proteomes" id="UP001056778"/>
    </source>
</evidence>
<accession>A0ACB9STL8</accession>
<dbReference type="Proteomes" id="UP001056778">
    <property type="component" value="Chromosome 9"/>
</dbReference>